<dbReference type="CDD" id="cd00371">
    <property type="entry name" value="HMA"/>
    <property type="match status" value="1"/>
</dbReference>
<dbReference type="PANTHER" id="PTHR46365">
    <property type="entry name" value="COPPER TRANSPORT PROTEIN ATOX1"/>
    <property type="match status" value="1"/>
</dbReference>
<dbReference type="Gene3D" id="3.30.70.100">
    <property type="match status" value="1"/>
</dbReference>
<dbReference type="eggNOG" id="KOG1603">
    <property type="taxonomic scope" value="Eukaryota"/>
</dbReference>
<dbReference type="GO" id="GO:0046872">
    <property type="term" value="F:metal ion binding"/>
    <property type="evidence" value="ECO:0007669"/>
    <property type="project" value="UniProtKB-KW"/>
</dbReference>
<accession>S3C0P8</accession>
<dbReference type="PROSITE" id="PS50846">
    <property type="entry name" value="HMA_2"/>
    <property type="match status" value="1"/>
</dbReference>
<dbReference type="STRING" id="1262450.S3C0P8"/>
<evidence type="ECO:0000256" key="1">
    <source>
        <dbReference type="ARBA" id="ARBA00022448"/>
    </source>
</evidence>
<dbReference type="EMBL" id="KE148151">
    <property type="protein sequence ID" value="EPE07114.1"/>
    <property type="molecule type" value="Genomic_DNA"/>
</dbReference>
<dbReference type="OMA" id="YEFDIAM"/>
<organism evidence="9 10">
    <name type="scientific">Ophiostoma piceae (strain UAMH 11346)</name>
    <name type="common">Sap stain fungus</name>
    <dbReference type="NCBI Taxonomy" id="1262450"/>
    <lineage>
        <taxon>Eukaryota</taxon>
        <taxon>Fungi</taxon>
        <taxon>Dikarya</taxon>
        <taxon>Ascomycota</taxon>
        <taxon>Pezizomycotina</taxon>
        <taxon>Sordariomycetes</taxon>
        <taxon>Sordariomycetidae</taxon>
        <taxon>Ophiostomatales</taxon>
        <taxon>Ophiostomataceae</taxon>
        <taxon>Ophiostoma</taxon>
    </lineage>
</organism>
<dbReference type="VEuPathDB" id="FungiDB:F503_07765"/>
<evidence type="ECO:0000256" key="7">
    <source>
        <dbReference type="ARBA" id="ARBA00038171"/>
    </source>
</evidence>
<keyword evidence="4" id="KW-0186">Copper</keyword>
<evidence type="ECO:0000256" key="6">
    <source>
        <dbReference type="ARBA" id="ARBA00023186"/>
    </source>
</evidence>
<dbReference type="InterPro" id="IPR036163">
    <property type="entry name" value="HMA_dom_sf"/>
</dbReference>
<dbReference type="InterPro" id="IPR006121">
    <property type="entry name" value="HMA_dom"/>
</dbReference>
<keyword evidence="6" id="KW-0143">Chaperone</keyword>
<feature type="domain" description="HMA" evidence="8">
    <location>
        <begin position="3"/>
        <end position="68"/>
    </location>
</feature>
<evidence type="ECO:0000256" key="3">
    <source>
        <dbReference type="ARBA" id="ARBA00022796"/>
    </source>
</evidence>
<protein>
    <submittedName>
        <fullName evidence="9">Iron copper transporter</fullName>
    </submittedName>
</protein>
<evidence type="ECO:0000313" key="9">
    <source>
        <dbReference type="EMBL" id="EPE07114.1"/>
    </source>
</evidence>
<dbReference type="HOGENOM" id="CLU_134973_3_1_1"/>
<evidence type="ECO:0000256" key="4">
    <source>
        <dbReference type="ARBA" id="ARBA00023008"/>
    </source>
</evidence>
<dbReference type="GO" id="GO:0016531">
    <property type="term" value="F:copper chaperone activity"/>
    <property type="evidence" value="ECO:0007669"/>
    <property type="project" value="TreeGrafter"/>
</dbReference>
<dbReference type="GO" id="GO:0005829">
    <property type="term" value="C:cytosol"/>
    <property type="evidence" value="ECO:0007669"/>
    <property type="project" value="TreeGrafter"/>
</dbReference>
<evidence type="ECO:0000259" key="8">
    <source>
        <dbReference type="PROSITE" id="PS50846"/>
    </source>
</evidence>
<keyword evidence="1" id="KW-0813">Transport</keyword>
<evidence type="ECO:0000256" key="2">
    <source>
        <dbReference type="ARBA" id="ARBA00022723"/>
    </source>
</evidence>
<proteinExistence type="inferred from homology"/>
<dbReference type="SUPFAM" id="SSF55008">
    <property type="entry name" value="HMA, heavy metal-associated domain"/>
    <property type="match status" value="1"/>
</dbReference>
<dbReference type="PANTHER" id="PTHR46365:SF1">
    <property type="entry name" value="COPPER TRANSPORT PROTEIN ATOX1"/>
    <property type="match status" value="1"/>
</dbReference>
<dbReference type="InterPro" id="IPR051881">
    <property type="entry name" value="Copper_transport_ATOX1-like"/>
</dbReference>
<sequence length="83" mass="8916">MSDHTYEFEVAMSCGGCSGAVDRVLKKLEGVKSYEVSLDTQSAKVIAEPTLSYETVLQTISKTGKKVKTGKADGEERSIVVEA</sequence>
<dbReference type="GO" id="GO:0006825">
    <property type="term" value="P:copper ion transport"/>
    <property type="evidence" value="ECO:0007669"/>
    <property type="project" value="UniProtKB-KW"/>
</dbReference>
<evidence type="ECO:0000313" key="10">
    <source>
        <dbReference type="Proteomes" id="UP000016923"/>
    </source>
</evidence>
<evidence type="ECO:0000256" key="5">
    <source>
        <dbReference type="ARBA" id="ARBA00023065"/>
    </source>
</evidence>
<gene>
    <name evidence="9" type="ORF">F503_07765</name>
</gene>
<keyword evidence="5" id="KW-0406">Ion transport</keyword>
<dbReference type="FunFam" id="3.30.70.100:FF:000008">
    <property type="entry name" value="Copper transport protein ATOX1"/>
    <property type="match status" value="1"/>
</dbReference>
<name>S3C0P8_OPHP1</name>
<dbReference type="Proteomes" id="UP000016923">
    <property type="component" value="Unassembled WGS sequence"/>
</dbReference>
<keyword evidence="3" id="KW-0187">Copper transport</keyword>
<comment type="similarity">
    <text evidence="7">Belongs to the ATX1 family.</text>
</comment>
<dbReference type="AlphaFoldDB" id="S3C0P8"/>
<keyword evidence="10" id="KW-1185">Reference proteome</keyword>
<dbReference type="OrthoDB" id="689350at2759"/>
<keyword evidence="2" id="KW-0479">Metal-binding</keyword>
<reference evidence="9 10" key="1">
    <citation type="journal article" date="2013" name="BMC Genomics">
        <title>The genome and transcriptome of the pine saprophyte Ophiostoma piceae, and a comparison with the bark beetle-associated pine pathogen Grosmannia clavigera.</title>
        <authorList>
            <person name="Haridas S."/>
            <person name="Wang Y."/>
            <person name="Lim L."/>
            <person name="Massoumi Alamouti S."/>
            <person name="Jackman S."/>
            <person name="Docking R."/>
            <person name="Robertson G."/>
            <person name="Birol I."/>
            <person name="Bohlmann J."/>
            <person name="Breuil C."/>
        </authorList>
    </citation>
    <scope>NUCLEOTIDE SEQUENCE [LARGE SCALE GENOMIC DNA]</scope>
    <source>
        <strain evidence="9 10">UAMH 11346</strain>
    </source>
</reference>
<dbReference type="Pfam" id="PF00403">
    <property type="entry name" value="HMA"/>
    <property type="match status" value="1"/>
</dbReference>